<keyword evidence="6" id="KW-1185">Reference proteome</keyword>
<evidence type="ECO:0000256" key="2">
    <source>
        <dbReference type="ARBA" id="ARBA00029447"/>
    </source>
</evidence>
<name>A0ABQ1QKW8_9RHOB</name>
<feature type="domain" description="Methyl-accepting transducer" evidence="4">
    <location>
        <begin position="21"/>
        <end position="257"/>
    </location>
</feature>
<gene>
    <name evidence="5" type="ORF">GCM10011358_15030</name>
</gene>
<comment type="caution">
    <text evidence="5">The sequence shown here is derived from an EMBL/GenBank/DDBJ whole genome shotgun (WGS) entry which is preliminary data.</text>
</comment>
<keyword evidence="1" id="KW-0145">Chemotaxis</keyword>
<dbReference type="Proteomes" id="UP000617355">
    <property type="component" value="Unassembled WGS sequence"/>
</dbReference>
<dbReference type="PROSITE" id="PS50111">
    <property type="entry name" value="CHEMOTAXIS_TRANSDUC_2"/>
    <property type="match status" value="1"/>
</dbReference>
<dbReference type="PRINTS" id="PR00260">
    <property type="entry name" value="CHEMTRNSDUCR"/>
</dbReference>
<dbReference type="PANTHER" id="PTHR43531">
    <property type="entry name" value="PROTEIN ICFG"/>
    <property type="match status" value="1"/>
</dbReference>
<protein>
    <submittedName>
        <fullName evidence="5">Chemotaxis protein</fullName>
    </submittedName>
</protein>
<keyword evidence="3" id="KW-0807">Transducer</keyword>
<dbReference type="SUPFAM" id="SSF58104">
    <property type="entry name" value="Methyl-accepting chemotaxis protein (MCP) signaling domain"/>
    <property type="match status" value="1"/>
</dbReference>
<dbReference type="InterPro" id="IPR051310">
    <property type="entry name" value="MCP_chemotaxis"/>
</dbReference>
<dbReference type="Pfam" id="PF00015">
    <property type="entry name" value="MCPsignal"/>
    <property type="match status" value="1"/>
</dbReference>
<dbReference type="InterPro" id="IPR004090">
    <property type="entry name" value="Chemotax_Me-accpt_rcpt"/>
</dbReference>
<dbReference type="Gene3D" id="1.10.287.950">
    <property type="entry name" value="Methyl-accepting chemotaxis protein"/>
    <property type="match status" value="1"/>
</dbReference>
<reference evidence="6" key="1">
    <citation type="journal article" date="2019" name="Int. J. Syst. Evol. Microbiol.">
        <title>The Global Catalogue of Microorganisms (GCM) 10K type strain sequencing project: providing services to taxonomists for standard genome sequencing and annotation.</title>
        <authorList>
            <consortium name="The Broad Institute Genomics Platform"/>
            <consortium name="The Broad Institute Genome Sequencing Center for Infectious Disease"/>
            <person name="Wu L."/>
            <person name="Ma J."/>
        </authorList>
    </citation>
    <scope>NUCLEOTIDE SEQUENCE [LARGE SCALE GENOMIC DNA]</scope>
    <source>
        <strain evidence="6">CGMCC 1.12922</strain>
    </source>
</reference>
<dbReference type="PANTHER" id="PTHR43531:SF11">
    <property type="entry name" value="METHYL-ACCEPTING CHEMOTAXIS PROTEIN 3"/>
    <property type="match status" value="1"/>
</dbReference>
<dbReference type="SMART" id="SM00283">
    <property type="entry name" value="MA"/>
    <property type="match status" value="1"/>
</dbReference>
<accession>A0ABQ1QKW8</accession>
<evidence type="ECO:0000256" key="3">
    <source>
        <dbReference type="PROSITE-ProRule" id="PRU00284"/>
    </source>
</evidence>
<organism evidence="5 6">
    <name type="scientific">Sinisalibacter lacisalsi</name>
    <dbReference type="NCBI Taxonomy" id="1526570"/>
    <lineage>
        <taxon>Bacteria</taxon>
        <taxon>Pseudomonadati</taxon>
        <taxon>Pseudomonadota</taxon>
        <taxon>Alphaproteobacteria</taxon>
        <taxon>Rhodobacterales</taxon>
        <taxon>Roseobacteraceae</taxon>
        <taxon>Sinisalibacter</taxon>
    </lineage>
</organism>
<sequence length="467" mass="49724">MQHDPLITPAPDARLSGLARRAADLGFEIVEVSANLDRVDEIAARQRETIEEVTTTIDRLTGASARMAESMAAVTAETRVSLEQANAAEALITSNRTNAVDIGARARALADEMTEIRESLDAVTGSNAEISAIAAQVNILAINAKIEAARAGDAGRGFAVVAEAINELSARTARAAEVIGERISVMAERVLEMQASSGDVVDLAGDVADRAGSVHEAVRSVSEASAASATRADDLTRHQSAVAAAFEQFRAVFSTIGAGANTASATISEASKTMHRLTNHAEAMVQATVSLGGGTRDQPFIERVQADAARIGAAFEAALEKGEIEAAALFDHRYTPIPGTDPEQFMAPFTALADRLLPAIQEAALSLDPQVVFCAAVDVNGYLPTHNRKFSQPQRRDPVWNAAHARNRRMFDDRVGLKAGRNTAPFLVQVYRRDMGGGEYAMMKDASAPIMVNGRHWGGLRLAYRIP</sequence>
<dbReference type="EMBL" id="BMGI01000002">
    <property type="protein sequence ID" value="GGD31944.1"/>
    <property type="molecule type" value="Genomic_DNA"/>
</dbReference>
<evidence type="ECO:0000313" key="6">
    <source>
        <dbReference type="Proteomes" id="UP000617355"/>
    </source>
</evidence>
<proteinExistence type="inferred from homology"/>
<evidence type="ECO:0000313" key="5">
    <source>
        <dbReference type="EMBL" id="GGD31944.1"/>
    </source>
</evidence>
<evidence type="ECO:0000259" key="4">
    <source>
        <dbReference type="PROSITE" id="PS50111"/>
    </source>
</evidence>
<comment type="similarity">
    <text evidence="2">Belongs to the methyl-accepting chemotaxis (MCP) protein family.</text>
</comment>
<dbReference type="RefSeq" id="WP_188527019.1">
    <property type="nucleotide sequence ID" value="NZ_BMGI01000002.1"/>
</dbReference>
<dbReference type="InterPro" id="IPR004089">
    <property type="entry name" value="MCPsignal_dom"/>
</dbReference>
<evidence type="ECO:0000256" key="1">
    <source>
        <dbReference type="ARBA" id="ARBA00022500"/>
    </source>
</evidence>